<evidence type="ECO:0000259" key="2">
    <source>
        <dbReference type="Pfam" id="PF03724"/>
    </source>
</evidence>
<dbReference type="HOGENOM" id="CLU_075808_3_2_0"/>
<dbReference type="BioCyc" id="HAUR316274:GHYA-2009-MONOMER"/>
<dbReference type="PROSITE" id="PS51257">
    <property type="entry name" value="PROKAR_LIPOPROTEIN"/>
    <property type="match status" value="1"/>
</dbReference>
<gene>
    <name evidence="3" type="ordered locus">Haur_1980</name>
</gene>
<dbReference type="PANTHER" id="PTHR35535:SF1">
    <property type="entry name" value="HEAT SHOCK PROTEIN HSLJ"/>
    <property type="match status" value="1"/>
</dbReference>
<dbReference type="KEGG" id="hau:Haur_1980"/>
<name>A9AVD2_HERA2</name>
<organism evidence="3 4">
    <name type="scientific">Herpetosiphon aurantiacus (strain ATCC 23779 / DSM 785 / 114-95)</name>
    <dbReference type="NCBI Taxonomy" id="316274"/>
    <lineage>
        <taxon>Bacteria</taxon>
        <taxon>Bacillati</taxon>
        <taxon>Chloroflexota</taxon>
        <taxon>Chloroflexia</taxon>
        <taxon>Herpetosiphonales</taxon>
        <taxon>Herpetosiphonaceae</taxon>
        <taxon>Herpetosiphon</taxon>
    </lineage>
</organism>
<dbReference type="eggNOG" id="COG3187">
    <property type="taxonomic scope" value="Bacteria"/>
</dbReference>
<evidence type="ECO:0000256" key="1">
    <source>
        <dbReference type="SAM" id="SignalP"/>
    </source>
</evidence>
<feature type="signal peptide" evidence="1">
    <location>
        <begin position="1"/>
        <end position="21"/>
    </location>
</feature>
<dbReference type="AlphaFoldDB" id="A9AVD2"/>
<feature type="domain" description="DUF306" evidence="2">
    <location>
        <begin position="38"/>
        <end position="145"/>
    </location>
</feature>
<keyword evidence="4" id="KW-1185">Reference proteome</keyword>
<evidence type="ECO:0000313" key="4">
    <source>
        <dbReference type="Proteomes" id="UP000000787"/>
    </source>
</evidence>
<dbReference type="InterPro" id="IPR005184">
    <property type="entry name" value="DUF306_Meta_HslJ"/>
</dbReference>
<dbReference type="EMBL" id="CP000875">
    <property type="protein sequence ID" value="ABX04623.1"/>
    <property type="molecule type" value="Genomic_DNA"/>
</dbReference>
<dbReference type="PANTHER" id="PTHR35535">
    <property type="entry name" value="HEAT SHOCK PROTEIN HSLJ"/>
    <property type="match status" value="1"/>
</dbReference>
<dbReference type="InParanoid" id="A9AVD2"/>
<sequence>MRHILSIAIAALLIVGCGNQAASTSQPTNTPSIIVDPAELIGSRWNVLTINGQPIIGPNPLPLTIDSASQVSGNGGCNGYGGGITIDGSKLTIGPLVSTLMACAEADLQAQEGSLLQSLEKVRSYQQTETTLSLLDDQGTVVVTLARQP</sequence>
<proteinExistence type="predicted"/>
<dbReference type="Proteomes" id="UP000000787">
    <property type="component" value="Chromosome"/>
</dbReference>
<feature type="chain" id="PRO_5002731660" description="DUF306 domain-containing protein" evidence="1">
    <location>
        <begin position="22"/>
        <end position="149"/>
    </location>
</feature>
<keyword evidence="1" id="KW-0732">Signal</keyword>
<reference evidence="3 4" key="1">
    <citation type="journal article" date="2011" name="Stand. Genomic Sci.">
        <title>Complete genome sequence of the filamentous gliding predatory bacterium Herpetosiphon aurantiacus type strain (114-95(T)).</title>
        <authorList>
            <person name="Kiss H."/>
            <person name="Nett M."/>
            <person name="Domin N."/>
            <person name="Martin K."/>
            <person name="Maresca J.A."/>
            <person name="Copeland A."/>
            <person name="Lapidus A."/>
            <person name="Lucas S."/>
            <person name="Berry K.W."/>
            <person name="Glavina Del Rio T."/>
            <person name="Dalin E."/>
            <person name="Tice H."/>
            <person name="Pitluck S."/>
            <person name="Richardson P."/>
            <person name="Bruce D."/>
            <person name="Goodwin L."/>
            <person name="Han C."/>
            <person name="Detter J.C."/>
            <person name="Schmutz J."/>
            <person name="Brettin T."/>
            <person name="Land M."/>
            <person name="Hauser L."/>
            <person name="Kyrpides N.C."/>
            <person name="Ivanova N."/>
            <person name="Goker M."/>
            <person name="Woyke T."/>
            <person name="Klenk H.P."/>
            <person name="Bryant D.A."/>
        </authorList>
    </citation>
    <scope>NUCLEOTIDE SEQUENCE [LARGE SCALE GENOMIC DNA]</scope>
    <source>
        <strain evidence="4">ATCC 23779 / DSM 785 / 114-95</strain>
    </source>
</reference>
<accession>A9AVD2</accession>
<dbReference type="Gene3D" id="2.40.128.270">
    <property type="match status" value="1"/>
</dbReference>
<protein>
    <recommendedName>
        <fullName evidence="2">DUF306 domain-containing protein</fullName>
    </recommendedName>
</protein>
<dbReference type="InterPro" id="IPR038670">
    <property type="entry name" value="HslJ-like_sf"/>
</dbReference>
<evidence type="ECO:0000313" key="3">
    <source>
        <dbReference type="EMBL" id="ABX04623.1"/>
    </source>
</evidence>
<dbReference type="InterPro" id="IPR053147">
    <property type="entry name" value="Hsp_HslJ-like"/>
</dbReference>
<dbReference type="Pfam" id="PF03724">
    <property type="entry name" value="META"/>
    <property type="match status" value="1"/>
</dbReference>